<evidence type="ECO:0000259" key="13">
    <source>
        <dbReference type="Pfam" id="PF16911"/>
    </source>
</evidence>
<comment type="similarity">
    <text evidence="4">Belongs to the acyltransferase PapA5 family.</text>
</comment>
<comment type="catalytic activity">
    <reaction evidence="1">
        <text>2 a mycocerosyl-[mycocerosic acid synthase] + a phthiocerol = a dimycocerosyl phthiocerol + 2 holo-[mycocerosic acid synthase].</text>
        <dbReference type="EC" id="2.3.1.282"/>
    </reaction>
</comment>
<dbReference type="InterPro" id="IPR023213">
    <property type="entry name" value="CAT-like_dom_sf"/>
</dbReference>
<reference evidence="14 15" key="1">
    <citation type="submission" date="2021-01" db="EMBL/GenBank/DDBJ databases">
        <title>WGS of actinomycetes isolated from Thailand.</title>
        <authorList>
            <person name="Thawai C."/>
        </authorList>
    </citation>
    <scope>NUCLEOTIDE SEQUENCE [LARGE SCALE GENOMIC DNA]</scope>
    <source>
        <strain evidence="14 15">LPG 2</strain>
    </source>
</reference>
<evidence type="ECO:0000256" key="7">
    <source>
        <dbReference type="ARBA" id="ARBA00022516"/>
    </source>
</evidence>
<comment type="catalytic activity">
    <reaction evidence="3">
        <text>2 a mycocerosyl-[mycocerosic acid synthase] + a phthiodiolone = a dimycocerosyl phthiodiolone + 2 holo-[mycocerosic acid synthase].</text>
        <dbReference type="EC" id="2.3.1.282"/>
    </reaction>
</comment>
<dbReference type="Gene3D" id="3.30.559.30">
    <property type="entry name" value="Nonribosomal peptide synthetase, condensation domain"/>
    <property type="match status" value="1"/>
</dbReference>
<evidence type="ECO:0000256" key="10">
    <source>
        <dbReference type="ARBA" id="ARBA00030465"/>
    </source>
</evidence>
<dbReference type="Proteomes" id="UP000602198">
    <property type="component" value="Unassembled WGS sequence"/>
</dbReference>
<dbReference type="Pfam" id="PF16911">
    <property type="entry name" value="PapA_C"/>
    <property type="match status" value="1"/>
</dbReference>
<feature type="domain" description="Phthiocerol/phthiodiolone dimycocerosyl transferase C-terminal" evidence="13">
    <location>
        <begin position="186"/>
        <end position="371"/>
    </location>
</feature>
<evidence type="ECO:0000256" key="5">
    <source>
        <dbReference type="ARBA" id="ARBA00012866"/>
    </source>
</evidence>
<comment type="caution">
    <text evidence="14">The sequence shown here is derived from an EMBL/GenBank/DDBJ whole genome shotgun (WGS) entry which is preliminary data.</text>
</comment>
<keyword evidence="7" id="KW-0444">Lipid biosynthesis</keyword>
<evidence type="ECO:0000256" key="6">
    <source>
        <dbReference type="ARBA" id="ARBA00013449"/>
    </source>
</evidence>
<keyword evidence="9" id="KW-0012">Acyltransferase</keyword>
<organism evidence="14 15">
    <name type="scientific">Nocardia acididurans</name>
    <dbReference type="NCBI Taxonomy" id="2802282"/>
    <lineage>
        <taxon>Bacteria</taxon>
        <taxon>Bacillati</taxon>
        <taxon>Actinomycetota</taxon>
        <taxon>Actinomycetes</taxon>
        <taxon>Mycobacteriales</taxon>
        <taxon>Nocardiaceae</taxon>
        <taxon>Nocardia</taxon>
    </lineage>
</organism>
<evidence type="ECO:0000256" key="12">
    <source>
        <dbReference type="ARBA" id="ARBA00033407"/>
    </source>
</evidence>
<dbReference type="EC" id="2.3.1.282" evidence="5"/>
<evidence type="ECO:0000256" key="2">
    <source>
        <dbReference type="ARBA" id="ARBA00000625"/>
    </source>
</evidence>
<keyword evidence="8" id="KW-0808">Transferase</keyword>
<evidence type="ECO:0000256" key="11">
    <source>
        <dbReference type="ARBA" id="ARBA00032317"/>
    </source>
</evidence>
<keyword evidence="7" id="KW-0443">Lipid metabolism</keyword>
<evidence type="ECO:0000256" key="4">
    <source>
        <dbReference type="ARBA" id="ARBA00006558"/>
    </source>
</evidence>
<proteinExistence type="inferred from homology"/>
<accession>A0ABS1LYZ6</accession>
<evidence type="ECO:0000313" key="14">
    <source>
        <dbReference type="EMBL" id="MBL1073638.1"/>
    </source>
</evidence>
<gene>
    <name evidence="14" type="ORF">JK358_04460</name>
</gene>
<evidence type="ECO:0000313" key="15">
    <source>
        <dbReference type="Proteomes" id="UP000602198"/>
    </source>
</evidence>
<dbReference type="Gene3D" id="3.30.559.10">
    <property type="entry name" value="Chloramphenicol acetyltransferase-like domain"/>
    <property type="match status" value="1"/>
</dbReference>
<sequence length="397" mass="42964">MSAIKTIRTLAPSELIYATSTVCIAYSVLATGDLDIDKLTRAFEILRARNPILNAHLLIRDDASAVELRVAEDSQARVIVTDGDPELVLTGAQLDQSRETSALLVIRGEHAARVTLLIHHSIADGHHSLTLLEELWAYYTTVSAGGILSPEPRDYPSSVEELLNDQALEPVPYPLPVDAPLIGTLSMEAVRCPLSPEATTALLDFAKREQLTVNALLSAAVLLTESKFRNVALPALNYVFAVDLRERIDPPIAPTAATNAFGYGEYTAESDESELVALARSVAAAFKTELADGVIVDKARAGYNPNLVVTGIVRSSNWGRIPEFETPDGLRLSDFRGGMTVNPPAVAPPSGELAPGEYFVHTFQGRLSIDFIPLPWLQETEKQGRADMLAKLLGEFA</sequence>
<keyword evidence="15" id="KW-1185">Reference proteome</keyword>
<dbReference type="EMBL" id="JAERRJ010000002">
    <property type="protein sequence ID" value="MBL1073638.1"/>
    <property type="molecule type" value="Genomic_DNA"/>
</dbReference>
<dbReference type="RefSeq" id="WP_201943911.1">
    <property type="nucleotide sequence ID" value="NZ_JAERRJ010000002.1"/>
</dbReference>
<evidence type="ECO:0000256" key="8">
    <source>
        <dbReference type="ARBA" id="ARBA00022679"/>
    </source>
</evidence>
<name>A0ABS1LYZ6_9NOCA</name>
<evidence type="ECO:0000256" key="1">
    <source>
        <dbReference type="ARBA" id="ARBA00000026"/>
    </source>
</evidence>
<evidence type="ECO:0000256" key="9">
    <source>
        <dbReference type="ARBA" id="ARBA00023315"/>
    </source>
</evidence>
<protein>
    <recommendedName>
        <fullName evidence="6">Phthiocerol/phthiodiolone dimycocerosyl transferase</fullName>
        <ecNumber evidence="5">2.3.1.282</ecNumber>
    </recommendedName>
    <alternativeName>
        <fullName evidence="12">Acyltransferase PapA5</fullName>
    </alternativeName>
    <alternativeName>
        <fullName evidence="10">Phthiocerol/phthiodiolone O-acyltransferase</fullName>
    </alternativeName>
    <alternativeName>
        <fullName evidence="11">Polyketide synthase-associated protein A5</fullName>
    </alternativeName>
</protein>
<dbReference type="InterPro" id="IPR031641">
    <property type="entry name" value="PapA_C"/>
</dbReference>
<comment type="catalytic activity">
    <reaction evidence="2">
        <text>2 a mycocerosyl-[mycocerosic acid synthase] + a phenolphthiocerol = a dimycocerosyl phenolphthiocerol + 2 holo-[mycocerosic acid synthase].</text>
        <dbReference type="EC" id="2.3.1.282"/>
    </reaction>
</comment>
<dbReference type="SUPFAM" id="SSF52777">
    <property type="entry name" value="CoA-dependent acyltransferases"/>
    <property type="match status" value="2"/>
</dbReference>
<evidence type="ECO:0000256" key="3">
    <source>
        <dbReference type="ARBA" id="ARBA00001907"/>
    </source>
</evidence>